<dbReference type="InterPro" id="IPR013785">
    <property type="entry name" value="Aldolase_TIM"/>
</dbReference>
<dbReference type="Proteomes" id="UP001289135">
    <property type="component" value="Unassembled WGS sequence"/>
</dbReference>
<dbReference type="GO" id="GO:0006094">
    <property type="term" value="P:gluconeogenesis"/>
    <property type="evidence" value="ECO:0007669"/>
    <property type="project" value="UniProtKB-KW"/>
</dbReference>
<dbReference type="GO" id="GO:0004807">
    <property type="term" value="F:triose-phosphate isomerase activity"/>
    <property type="evidence" value="ECO:0007669"/>
    <property type="project" value="UniProtKB-EC"/>
</dbReference>
<organism evidence="5 6">
    <name type="scientific">Lyticum sinuosum</name>
    <dbReference type="NCBI Taxonomy" id="1332059"/>
    <lineage>
        <taxon>Bacteria</taxon>
        <taxon>Pseudomonadati</taxon>
        <taxon>Pseudomonadota</taxon>
        <taxon>Alphaproteobacteria</taxon>
        <taxon>Rickettsiales</taxon>
        <taxon>Lyticum</taxon>
    </lineage>
</organism>
<dbReference type="EC" id="5.3.1.1" evidence="4"/>
<gene>
    <name evidence="5" type="ORF">Lyticum_00802</name>
</gene>
<dbReference type="PANTHER" id="PTHR21139">
    <property type="entry name" value="TRIOSEPHOSPHATE ISOMERASE"/>
    <property type="match status" value="1"/>
</dbReference>
<reference evidence="5" key="1">
    <citation type="submission" date="2023-02" db="EMBL/GenBank/DDBJ databases">
        <title>Host association and intracellularity evolved multiple times independently in the Rickettsiales.</title>
        <authorList>
            <person name="Castelli M."/>
            <person name="Nardi T."/>
            <person name="Gammuto L."/>
            <person name="Bellinzona G."/>
            <person name="Sabaneyeva E."/>
            <person name="Potekhin A."/>
            <person name="Serra V."/>
            <person name="Petroni G."/>
            <person name="Sassera D."/>
        </authorList>
    </citation>
    <scope>NUCLEOTIDE SEQUENCE</scope>
    <source>
        <strain evidence="5">USBL-36I1</strain>
    </source>
</reference>
<keyword evidence="6" id="KW-1185">Reference proteome</keyword>
<comment type="pathway">
    <text evidence="4">Carbohydrate biosynthesis; gluconeogenesis.</text>
</comment>
<dbReference type="AlphaFoldDB" id="A0AAE4VKG2"/>
<sequence>MMIDKKITANKKYVICNWKMNGSVLLCEEYCRMIENLVSCNDKNRIMPLEIIVLPPNPYINIFSRLLDNLGDINMQNDIISVRVGAQSISSVDFDFGSYTGEVSSKMLHDIGCSYILINHYESKKINPTCNSIKNIQIKLKNSWKNCLIPIVCIGHTIEEHDSINSVQEKVFNEINEIFSNFDFLINESRKNDHINDKTFSKIEFLLAYEPSFTIGSDKLQEIDKVDVICSIIKDIVSNNIESNIQKYKFNINMLGLIYGGSIDQFNIKYICNSSKIDGFLIGRKSLDIESLTNICYNVLNRLS</sequence>
<dbReference type="GO" id="GO:0046166">
    <property type="term" value="P:glyceraldehyde-3-phosphate biosynthetic process"/>
    <property type="evidence" value="ECO:0007669"/>
    <property type="project" value="TreeGrafter"/>
</dbReference>
<evidence type="ECO:0000256" key="2">
    <source>
        <dbReference type="ARBA" id="ARBA00007422"/>
    </source>
</evidence>
<evidence type="ECO:0000313" key="5">
    <source>
        <dbReference type="EMBL" id="MDZ5761616.1"/>
    </source>
</evidence>
<keyword evidence="3 4" id="KW-0413">Isomerase</keyword>
<evidence type="ECO:0000256" key="1">
    <source>
        <dbReference type="ARBA" id="ARBA00000148"/>
    </source>
</evidence>
<evidence type="ECO:0000313" key="6">
    <source>
        <dbReference type="Proteomes" id="UP001289135"/>
    </source>
</evidence>
<protein>
    <recommendedName>
        <fullName evidence="4">Triosephosphate isomerase</fullName>
        <ecNumber evidence="4">5.3.1.1</ecNumber>
    </recommendedName>
</protein>
<dbReference type="InterPro" id="IPR000652">
    <property type="entry name" value="Triosephosphate_isomerase"/>
</dbReference>
<dbReference type="Pfam" id="PF00121">
    <property type="entry name" value="TIM"/>
    <property type="match status" value="1"/>
</dbReference>
<dbReference type="SUPFAM" id="SSF51351">
    <property type="entry name" value="Triosephosphate isomerase (TIM)"/>
    <property type="match status" value="1"/>
</dbReference>
<dbReference type="EMBL" id="JARGYU010000003">
    <property type="protein sequence ID" value="MDZ5761616.1"/>
    <property type="molecule type" value="Genomic_DNA"/>
</dbReference>
<dbReference type="GO" id="GO:0019563">
    <property type="term" value="P:glycerol catabolic process"/>
    <property type="evidence" value="ECO:0007669"/>
    <property type="project" value="TreeGrafter"/>
</dbReference>
<evidence type="ECO:0000256" key="3">
    <source>
        <dbReference type="ARBA" id="ARBA00023235"/>
    </source>
</evidence>
<dbReference type="Gene3D" id="3.20.20.70">
    <property type="entry name" value="Aldolase class I"/>
    <property type="match status" value="1"/>
</dbReference>
<name>A0AAE4VKG2_9RICK</name>
<accession>A0AAE4VKG2</accession>
<comment type="pathway">
    <text evidence="4">Carbohydrate degradation; glycolysis; D-glyceraldehyde 3-phosphate from glycerone phosphate: step 1/1.</text>
</comment>
<dbReference type="InterPro" id="IPR035990">
    <property type="entry name" value="TIM_sf"/>
</dbReference>
<comment type="subcellular location">
    <subcellularLocation>
        <location evidence="4">Cytoplasm</location>
    </subcellularLocation>
</comment>
<dbReference type="GO" id="GO:0005829">
    <property type="term" value="C:cytosol"/>
    <property type="evidence" value="ECO:0007669"/>
    <property type="project" value="TreeGrafter"/>
</dbReference>
<comment type="caution">
    <text evidence="5">The sequence shown here is derived from an EMBL/GenBank/DDBJ whole genome shotgun (WGS) entry which is preliminary data.</text>
</comment>
<keyword evidence="4" id="KW-0963">Cytoplasm</keyword>
<evidence type="ECO:0000256" key="4">
    <source>
        <dbReference type="RuleBase" id="RU363013"/>
    </source>
</evidence>
<comment type="catalytic activity">
    <reaction evidence="4">
        <text>D-glyceraldehyde 3-phosphate = dihydroxyacetone phosphate</text>
        <dbReference type="Rhea" id="RHEA:18585"/>
        <dbReference type="ChEBI" id="CHEBI:57642"/>
        <dbReference type="ChEBI" id="CHEBI:59776"/>
        <dbReference type="EC" id="5.3.1.1"/>
    </reaction>
</comment>
<dbReference type="CDD" id="cd00311">
    <property type="entry name" value="TIM"/>
    <property type="match status" value="1"/>
</dbReference>
<comment type="subunit">
    <text evidence="4">Homodimer.</text>
</comment>
<proteinExistence type="inferred from homology"/>
<comment type="similarity">
    <text evidence="2 4">Belongs to the triosephosphate isomerase family.</text>
</comment>
<dbReference type="GO" id="GO:0006096">
    <property type="term" value="P:glycolytic process"/>
    <property type="evidence" value="ECO:0007669"/>
    <property type="project" value="UniProtKB-KW"/>
</dbReference>
<dbReference type="PANTHER" id="PTHR21139:SF42">
    <property type="entry name" value="TRIOSEPHOSPHATE ISOMERASE"/>
    <property type="match status" value="1"/>
</dbReference>
<comment type="catalytic activity">
    <reaction evidence="1">
        <text>L-erythrulose 1-phosphate = D-erythrulose 4-phosphate</text>
        <dbReference type="Rhea" id="RHEA:49588"/>
        <dbReference type="ChEBI" id="CHEBI:58002"/>
        <dbReference type="ChEBI" id="CHEBI:90796"/>
        <dbReference type="EC" id="5.3.1.33"/>
    </reaction>
</comment>
<keyword evidence="4" id="KW-0324">Glycolysis</keyword>
<keyword evidence="4" id="KW-0312">Gluconeogenesis</keyword>
<dbReference type="PROSITE" id="PS51440">
    <property type="entry name" value="TIM_2"/>
    <property type="match status" value="1"/>
</dbReference>